<dbReference type="Proteomes" id="UP001148018">
    <property type="component" value="Unassembled WGS sequence"/>
</dbReference>
<gene>
    <name evidence="2" type="ORF">NHX12_017976</name>
</gene>
<proteinExistence type="predicted"/>
<reference evidence="2" key="1">
    <citation type="submission" date="2022-07" db="EMBL/GenBank/DDBJ databases">
        <title>Chromosome-level genome of Muraenolepis orangiensis.</title>
        <authorList>
            <person name="Kim J."/>
        </authorList>
    </citation>
    <scope>NUCLEOTIDE SEQUENCE</scope>
    <source>
        <strain evidence="2">KU_S4_2022</strain>
        <tissue evidence="2">Muscle</tissue>
    </source>
</reference>
<organism evidence="2 3">
    <name type="scientific">Muraenolepis orangiensis</name>
    <name type="common">Patagonian moray cod</name>
    <dbReference type="NCBI Taxonomy" id="630683"/>
    <lineage>
        <taxon>Eukaryota</taxon>
        <taxon>Metazoa</taxon>
        <taxon>Chordata</taxon>
        <taxon>Craniata</taxon>
        <taxon>Vertebrata</taxon>
        <taxon>Euteleostomi</taxon>
        <taxon>Actinopterygii</taxon>
        <taxon>Neopterygii</taxon>
        <taxon>Teleostei</taxon>
        <taxon>Neoteleostei</taxon>
        <taxon>Acanthomorphata</taxon>
        <taxon>Zeiogadaria</taxon>
        <taxon>Gadariae</taxon>
        <taxon>Gadiformes</taxon>
        <taxon>Muraenolepidoidei</taxon>
        <taxon>Muraenolepididae</taxon>
        <taxon>Muraenolepis</taxon>
    </lineage>
</organism>
<dbReference type="EMBL" id="JANIIK010000034">
    <property type="protein sequence ID" value="KAJ3614402.1"/>
    <property type="molecule type" value="Genomic_DNA"/>
</dbReference>
<feature type="compositionally biased region" description="Polar residues" evidence="1">
    <location>
        <begin position="17"/>
        <end position="30"/>
    </location>
</feature>
<evidence type="ECO:0000313" key="3">
    <source>
        <dbReference type="Proteomes" id="UP001148018"/>
    </source>
</evidence>
<dbReference type="OrthoDB" id="6159439at2759"/>
<keyword evidence="3" id="KW-1185">Reference proteome</keyword>
<accession>A0A9Q0F0C3</accession>
<feature type="region of interest" description="Disordered" evidence="1">
    <location>
        <begin position="1"/>
        <end position="97"/>
    </location>
</feature>
<feature type="compositionally biased region" description="Basic and acidic residues" evidence="1">
    <location>
        <begin position="57"/>
        <end position="73"/>
    </location>
</feature>
<evidence type="ECO:0000313" key="2">
    <source>
        <dbReference type="EMBL" id="KAJ3614402.1"/>
    </source>
</evidence>
<feature type="compositionally biased region" description="Low complexity" evidence="1">
    <location>
        <begin position="40"/>
        <end position="53"/>
    </location>
</feature>
<protein>
    <submittedName>
        <fullName evidence="2">Uncharacterized protein</fullName>
    </submittedName>
</protein>
<evidence type="ECO:0000256" key="1">
    <source>
        <dbReference type="SAM" id="MobiDB-lite"/>
    </source>
</evidence>
<comment type="caution">
    <text evidence="2">The sequence shown here is derived from an EMBL/GenBank/DDBJ whole genome shotgun (WGS) entry which is preliminary data.</text>
</comment>
<dbReference type="AlphaFoldDB" id="A0A9Q0F0C3"/>
<name>A0A9Q0F0C3_9TELE</name>
<sequence>MFLGRIHLSTAGEPESESTMLASPLTSTPFSVKDILKMEQQQQQQQQQQSQQQRPPRLLEHQHQRSPHSEIGQHHHPHQRSTHSNIGLHHDPHQQLQHFQAPPSCMLVGTARDSPPFSEGEDNLAYLSALAVPEEPGDASLSPDIMYGVVPGALGLLAEPKLEAVEPGESSKFDPAVLLWDA</sequence>